<evidence type="ECO:0000313" key="2">
    <source>
        <dbReference type="Proteomes" id="UP001055879"/>
    </source>
</evidence>
<dbReference type="EMBL" id="CM042059">
    <property type="protein sequence ID" value="KAI3680648.1"/>
    <property type="molecule type" value="Genomic_DNA"/>
</dbReference>
<reference evidence="1 2" key="2">
    <citation type="journal article" date="2022" name="Mol. Ecol. Resour.">
        <title>The genomes of chicory, endive, great burdock and yacon provide insights into Asteraceae paleo-polyploidization history and plant inulin production.</title>
        <authorList>
            <person name="Fan W."/>
            <person name="Wang S."/>
            <person name="Wang H."/>
            <person name="Wang A."/>
            <person name="Jiang F."/>
            <person name="Liu H."/>
            <person name="Zhao H."/>
            <person name="Xu D."/>
            <person name="Zhang Y."/>
        </authorList>
    </citation>
    <scope>NUCLEOTIDE SEQUENCE [LARGE SCALE GENOMIC DNA]</scope>
    <source>
        <strain evidence="2">cv. Niubang</strain>
    </source>
</reference>
<evidence type="ECO:0000313" key="1">
    <source>
        <dbReference type="EMBL" id="KAI3680648.1"/>
    </source>
</evidence>
<proteinExistence type="predicted"/>
<keyword evidence="2" id="KW-1185">Reference proteome</keyword>
<dbReference type="Proteomes" id="UP001055879">
    <property type="component" value="Linkage Group LG13"/>
</dbReference>
<gene>
    <name evidence="1" type="ORF">L6452_35421</name>
</gene>
<sequence>MIASKSILSSSCLLHVVRKTLLLPALHPQTQRFKHQQKVADKIGKFQLRTLIKINPRLHNIVNFVTIG</sequence>
<accession>A0ACB8YAK6</accession>
<protein>
    <submittedName>
        <fullName evidence="1">Uncharacterized protein</fullName>
    </submittedName>
</protein>
<name>A0ACB8YAK6_ARCLA</name>
<organism evidence="1 2">
    <name type="scientific">Arctium lappa</name>
    <name type="common">Greater burdock</name>
    <name type="synonym">Lappa major</name>
    <dbReference type="NCBI Taxonomy" id="4217"/>
    <lineage>
        <taxon>Eukaryota</taxon>
        <taxon>Viridiplantae</taxon>
        <taxon>Streptophyta</taxon>
        <taxon>Embryophyta</taxon>
        <taxon>Tracheophyta</taxon>
        <taxon>Spermatophyta</taxon>
        <taxon>Magnoliopsida</taxon>
        <taxon>eudicotyledons</taxon>
        <taxon>Gunneridae</taxon>
        <taxon>Pentapetalae</taxon>
        <taxon>asterids</taxon>
        <taxon>campanulids</taxon>
        <taxon>Asterales</taxon>
        <taxon>Asteraceae</taxon>
        <taxon>Carduoideae</taxon>
        <taxon>Cardueae</taxon>
        <taxon>Arctiinae</taxon>
        <taxon>Arctium</taxon>
    </lineage>
</organism>
<reference evidence="2" key="1">
    <citation type="journal article" date="2022" name="Mol. Ecol. Resour.">
        <title>The genomes of chicory, endive, great burdock and yacon provide insights into Asteraceae palaeo-polyploidization history and plant inulin production.</title>
        <authorList>
            <person name="Fan W."/>
            <person name="Wang S."/>
            <person name="Wang H."/>
            <person name="Wang A."/>
            <person name="Jiang F."/>
            <person name="Liu H."/>
            <person name="Zhao H."/>
            <person name="Xu D."/>
            <person name="Zhang Y."/>
        </authorList>
    </citation>
    <scope>NUCLEOTIDE SEQUENCE [LARGE SCALE GENOMIC DNA]</scope>
    <source>
        <strain evidence="2">cv. Niubang</strain>
    </source>
</reference>
<comment type="caution">
    <text evidence="1">The sequence shown here is derived from an EMBL/GenBank/DDBJ whole genome shotgun (WGS) entry which is preliminary data.</text>
</comment>